<dbReference type="AlphaFoldDB" id="A0A822YZM3"/>
<reference evidence="2 3" key="1">
    <citation type="journal article" date="2020" name="Mol. Biol. Evol.">
        <title>Distinct Expression and Methylation Patterns for Genes with Different Fates following a Single Whole-Genome Duplication in Flowering Plants.</title>
        <authorList>
            <person name="Shi T."/>
            <person name="Rahmani R.S."/>
            <person name="Gugger P.F."/>
            <person name="Wang M."/>
            <person name="Li H."/>
            <person name="Zhang Y."/>
            <person name="Li Z."/>
            <person name="Wang Q."/>
            <person name="Van de Peer Y."/>
            <person name="Marchal K."/>
            <person name="Chen J."/>
        </authorList>
    </citation>
    <scope>NUCLEOTIDE SEQUENCE [LARGE SCALE GENOMIC DNA]</scope>
    <source>
        <tissue evidence="2">Leaf</tissue>
    </source>
</reference>
<dbReference type="Pfam" id="PF03478">
    <property type="entry name" value="Beta-prop_KIB1-4"/>
    <property type="match status" value="1"/>
</dbReference>
<evidence type="ECO:0000313" key="3">
    <source>
        <dbReference type="Proteomes" id="UP000607653"/>
    </source>
</evidence>
<protein>
    <recommendedName>
        <fullName evidence="1">KIB1-4 beta-propeller domain-containing protein</fullName>
    </recommendedName>
</protein>
<feature type="domain" description="KIB1-4 beta-propeller" evidence="1">
    <location>
        <begin position="144"/>
        <end position="183"/>
    </location>
</feature>
<dbReference type="InterPro" id="IPR005174">
    <property type="entry name" value="KIB1-4_b-propeller"/>
</dbReference>
<organism evidence="2 3">
    <name type="scientific">Nelumbo nucifera</name>
    <name type="common">Sacred lotus</name>
    <dbReference type="NCBI Taxonomy" id="4432"/>
    <lineage>
        <taxon>Eukaryota</taxon>
        <taxon>Viridiplantae</taxon>
        <taxon>Streptophyta</taxon>
        <taxon>Embryophyta</taxon>
        <taxon>Tracheophyta</taxon>
        <taxon>Spermatophyta</taxon>
        <taxon>Magnoliopsida</taxon>
        <taxon>Proteales</taxon>
        <taxon>Nelumbonaceae</taxon>
        <taxon>Nelumbo</taxon>
    </lineage>
</organism>
<gene>
    <name evidence="2" type="ORF">HUJ06_008608</name>
</gene>
<comment type="caution">
    <text evidence="2">The sequence shown here is derived from an EMBL/GenBank/DDBJ whole genome shotgun (WGS) entry which is preliminary data.</text>
</comment>
<dbReference type="EMBL" id="DUZY01000004">
    <property type="protein sequence ID" value="DAD37967.1"/>
    <property type="molecule type" value="Genomic_DNA"/>
</dbReference>
<proteinExistence type="predicted"/>
<dbReference type="PANTHER" id="PTHR33127:SF69">
    <property type="entry name" value="OS09G0340800 PROTEIN"/>
    <property type="match status" value="1"/>
</dbReference>
<keyword evidence="3" id="KW-1185">Reference proteome</keyword>
<accession>A0A822YZM3</accession>
<sequence>MAELISRAINPGDYLLTFEFHGDHGNSLDSPRPERGCSSVQFKKSVLPDTITVDCECMVLTGGSYPSFIFHVSAGGESIRDECRLIDPKSSCEPRTIQFTNAIRFGDKCYALSLQGTLAVIDFSFRPKITVLGAKRAIPSTCSKGFREMETLGDRTLLLGFTCCLSISASELGCRKNCIYFNQRGRPGWWVFDMKTCSISPGWNSNADSPDFEIDYKKFDTRGGPGKRRFLV</sequence>
<evidence type="ECO:0000259" key="1">
    <source>
        <dbReference type="Pfam" id="PF03478"/>
    </source>
</evidence>
<dbReference type="Proteomes" id="UP000607653">
    <property type="component" value="Unassembled WGS sequence"/>
</dbReference>
<dbReference type="PANTHER" id="PTHR33127">
    <property type="entry name" value="TRANSMEMBRANE PROTEIN"/>
    <property type="match status" value="1"/>
</dbReference>
<evidence type="ECO:0000313" key="2">
    <source>
        <dbReference type="EMBL" id="DAD37967.1"/>
    </source>
</evidence>
<name>A0A822YZM3_NELNU</name>